<dbReference type="Proteomes" id="UP001163603">
    <property type="component" value="Chromosome 1"/>
</dbReference>
<keyword evidence="2" id="KW-1185">Reference proteome</keyword>
<proteinExistence type="predicted"/>
<evidence type="ECO:0000313" key="2">
    <source>
        <dbReference type="Proteomes" id="UP001163603"/>
    </source>
</evidence>
<name>A0ACC0ZI56_9ROSI</name>
<dbReference type="EMBL" id="CM047736">
    <property type="protein sequence ID" value="KAJ0051912.1"/>
    <property type="molecule type" value="Genomic_DNA"/>
</dbReference>
<comment type="caution">
    <text evidence="1">The sequence shown here is derived from an EMBL/GenBank/DDBJ whole genome shotgun (WGS) entry which is preliminary data.</text>
</comment>
<reference evidence="2" key="1">
    <citation type="journal article" date="2023" name="G3 (Bethesda)">
        <title>Genome assembly and association tests identify interacting loci associated with vigor, precocity, and sex in interspecific pistachio rootstocks.</title>
        <authorList>
            <person name="Palmer W."/>
            <person name="Jacygrad E."/>
            <person name="Sagayaradj S."/>
            <person name="Cavanaugh K."/>
            <person name="Han R."/>
            <person name="Bertier L."/>
            <person name="Beede B."/>
            <person name="Kafkas S."/>
            <person name="Golino D."/>
            <person name="Preece J."/>
            <person name="Michelmore R."/>
        </authorList>
    </citation>
    <scope>NUCLEOTIDE SEQUENCE [LARGE SCALE GENOMIC DNA]</scope>
</reference>
<sequence length="123" mass="13962">MIFVYLQAKTKDVSEAEMKAVNRLKQLYQTADAQDLYIPFPRLFGEVTVLYVSAKTSMYLVGFGLLFSGENKVGKFRFAQRFHLQAIKEALVTLLFCCGSGYNLSGTKSNLMKKAKLDLLKRF</sequence>
<gene>
    <name evidence="1" type="ORF">Pint_02615</name>
</gene>
<organism evidence="1 2">
    <name type="scientific">Pistacia integerrima</name>
    <dbReference type="NCBI Taxonomy" id="434235"/>
    <lineage>
        <taxon>Eukaryota</taxon>
        <taxon>Viridiplantae</taxon>
        <taxon>Streptophyta</taxon>
        <taxon>Embryophyta</taxon>
        <taxon>Tracheophyta</taxon>
        <taxon>Spermatophyta</taxon>
        <taxon>Magnoliopsida</taxon>
        <taxon>eudicotyledons</taxon>
        <taxon>Gunneridae</taxon>
        <taxon>Pentapetalae</taxon>
        <taxon>rosids</taxon>
        <taxon>malvids</taxon>
        <taxon>Sapindales</taxon>
        <taxon>Anacardiaceae</taxon>
        <taxon>Pistacia</taxon>
    </lineage>
</organism>
<accession>A0ACC0ZI56</accession>
<protein>
    <submittedName>
        <fullName evidence="1">Uncharacterized protein</fullName>
    </submittedName>
</protein>
<evidence type="ECO:0000313" key="1">
    <source>
        <dbReference type="EMBL" id="KAJ0051912.1"/>
    </source>
</evidence>